<dbReference type="FunFam" id="3.30.40.10:FF:000337">
    <property type="entry name" value="Zinc finger family protein"/>
    <property type="match status" value="1"/>
</dbReference>
<proteinExistence type="predicted"/>
<dbReference type="GO" id="GO:0008270">
    <property type="term" value="F:zinc ion binding"/>
    <property type="evidence" value="ECO:0007669"/>
    <property type="project" value="UniProtKB-KW"/>
</dbReference>
<evidence type="ECO:0000259" key="6">
    <source>
        <dbReference type="PROSITE" id="PS51292"/>
    </source>
</evidence>
<keyword evidence="5" id="KW-1133">Transmembrane helix</keyword>
<dbReference type="GO" id="GO:0004842">
    <property type="term" value="F:ubiquitin-protein transferase activity"/>
    <property type="evidence" value="ECO:0007669"/>
    <property type="project" value="TreeGrafter"/>
</dbReference>
<name>A0A8N4F614_ELAGV</name>
<dbReference type="Pfam" id="PF12428">
    <property type="entry name" value="DUF3675"/>
    <property type="match status" value="1"/>
</dbReference>
<feature type="transmembrane region" description="Helical" evidence="5">
    <location>
        <begin position="206"/>
        <end position="227"/>
    </location>
</feature>
<evidence type="ECO:0000256" key="5">
    <source>
        <dbReference type="SAM" id="Phobius"/>
    </source>
</evidence>
<evidence type="ECO:0000256" key="3">
    <source>
        <dbReference type="ARBA" id="ARBA00022833"/>
    </source>
</evidence>
<dbReference type="AlphaFoldDB" id="A0A8N4F614"/>
<protein>
    <submittedName>
        <fullName evidence="8">Uncharacterized protein LOC105046849 isoform X2</fullName>
    </submittedName>
</protein>
<sequence>MGDHFVLLVDRLLTESTLEAAIASRNQSTAGSPDSASTVDLETDLLPKKRAGDGISAEKLVQCRICHDEDEDSNMEIPCSCAGSLKYAHRRCVQRWCNEKGDITCEICLQQFKPGYTAPPKLFLYGSIPMNFRGNWEVSQRDIHNHRYITMTPSDRDIAGPDYRDYSASNTRSIMYCRLITLVFMVLLILRHTLPIIMNGAEQNSLPVLALLLLRTVGIILPLYIMLRAVTTFHRRRQQQEIDEASTLASERENGQPQPLQPTHPQPHIIRVY</sequence>
<dbReference type="GO" id="GO:0016020">
    <property type="term" value="C:membrane"/>
    <property type="evidence" value="ECO:0007669"/>
    <property type="project" value="TreeGrafter"/>
</dbReference>
<dbReference type="CDD" id="cd16495">
    <property type="entry name" value="RING_CH-C4HC3_MARCH"/>
    <property type="match status" value="1"/>
</dbReference>
<keyword evidence="7" id="KW-1185">Reference proteome</keyword>
<keyword evidence="5" id="KW-0472">Membrane</keyword>
<dbReference type="RefSeq" id="XP_029121818.1">
    <property type="nucleotide sequence ID" value="XM_029265985.1"/>
</dbReference>
<dbReference type="SUPFAM" id="SSF57850">
    <property type="entry name" value="RING/U-box"/>
    <property type="match status" value="1"/>
</dbReference>
<reference evidence="8" key="1">
    <citation type="submission" date="2025-08" db="UniProtKB">
        <authorList>
            <consortium name="RefSeq"/>
        </authorList>
    </citation>
    <scope>IDENTIFICATION</scope>
</reference>
<organism evidence="7 8">
    <name type="scientific">Elaeis guineensis var. tenera</name>
    <name type="common">Oil palm</name>
    <dbReference type="NCBI Taxonomy" id="51953"/>
    <lineage>
        <taxon>Eukaryota</taxon>
        <taxon>Viridiplantae</taxon>
        <taxon>Streptophyta</taxon>
        <taxon>Embryophyta</taxon>
        <taxon>Tracheophyta</taxon>
        <taxon>Spermatophyta</taxon>
        <taxon>Magnoliopsida</taxon>
        <taxon>Liliopsida</taxon>
        <taxon>Arecaceae</taxon>
        <taxon>Arecoideae</taxon>
        <taxon>Cocoseae</taxon>
        <taxon>Elaeidinae</taxon>
        <taxon>Elaeis</taxon>
    </lineage>
</organism>
<feature type="region of interest" description="Disordered" evidence="4">
    <location>
        <begin position="247"/>
        <end position="273"/>
    </location>
</feature>
<evidence type="ECO:0000256" key="4">
    <source>
        <dbReference type="SAM" id="MobiDB-lite"/>
    </source>
</evidence>
<feature type="domain" description="RING-CH-type" evidence="6">
    <location>
        <begin position="55"/>
        <end position="115"/>
    </location>
</feature>
<evidence type="ECO:0000256" key="2">
    <source>
        <dbReference type="ARBA" id="ARBA00022771"/>
    </source>
</evidence>
<keyword evidence="3" id="KW-0862">Zinc</keyword>
<dbReference type="GO" id="GO:0016567">
    <property type="term" value="P:protein ubiquitination"/>
    <property type="evidence" value="ECO:0007669"/>
    <property type="project" value="TreeGrafter"/>
</dbReference>
<keyword evidence="1" id="KW-0479">Metal-binding</keyword>
<evidence type="ECO:0000313" key="7">
    <source>
        <dbReference type="Proteomes" id="UP000504607"/>
    </source>
</evidence>
<dbReference type="PROSITE" id="PS51292">
    <property type="entry name" value="ZF_RING_CH"/>
    <property type="match status" value="1"/>
</dbReference>
<keyword evidence="5" id="KW-0812">Transmembrane</keyword>
<dbReference type="Gene3D" id="3.30.40.10">
    <property type="entry name" value="Zinc/RING finger domain, C3HC4 (zinc finger)"/>
    <property type="match status" value="1"/>
</dbReference>
<feature type="transmembrane region" description="Helical" evidence="5">
    <location>
        <begin position="174"/>
        <end position="194"/>
    </location>
</feature>
<dbReference type="SMART" id="SM00744">
    <property type="entry name" value="RINGv"/>
    <property type="match status" value="1"/>
</dbReference>
<dbReference type="Pfam" id="PF12906">
    <property type="entry name" value="RINGv"/>
    <property type="match status" value="1"/>
</dbReference>
<dbReference type="InterPro" id="IPR013083">
    <property type="entry name" value="Znf_RING/FYVE/PHD"/>
</dbReference>
<dbReference type="Proteomes" id="UP000504607">
    <property type="component" value="Chromosome 1"/>
</dbReference>
<dbReference type="PANTHER" id="PTHR23012:SF174">
    <property type="entry name" value="OS01G0121200 PROTEIN"/>
    <property type="match status" value="1"/>
</dbReference>
<accession>A0A8N4F614</accession>
<dbReference type="PANTHER" id="PTHR23012">
    <property type="entry name" value="RING/FYVE/PHD ZINC FINGER DOMAIN-CONTAINING"/>
    <property type="match status" value="1"/>
</dbReference>
<dbReference type="InterPro" id="IPR022143">
    <property type="entry name" value="DUF3675"/>
</dbReference>
<keyword evidence="2" id="KW-0863">Zinc-finger</keyword>
<dbReference type="GeneID" id="105046849"/>
<evidence type="ECO:0000313" key="8">
    <source>
        <dbReference type="RefSeq" id="XP_029121818.1"/>
    </source>
</evidence>
<dbReference type="InterPro" id="IPR033275">
    <property type="entry name" value="MARCH-like"/>
</dbReference>
<gene>
    <name evidence="8" type="primary">LOC105046849</name>
</gene>
<evidence type="ECO:0000256" key="1">
    <source>
        <dbReference type="ARBA" id="ARBA00022723"/>
    </source>
</evidence>
<dbReference type="InterPro" id="IPR011016">
    <property type="entry name" value="Znf_RING-CH"/>
</dbReference>